<comment type="similarity">
    <text evidence="2 7">Belongs to the ExbD/TolR family.</text>
</comment>
<gene>
    <name evidence="9" type="ORF">ACFL27_13260</name>
</gene>
<comment type="subcellular location">
    <subcellularLocation>
        <location evidence="1">Cell membrane</location>
        <topology evidence="1">Single-pass membrane protein</topology>
    </subcellularLocation>
    <subcellularLocation>
        <location evidence="7">Cell membrane</location>
        <topology evidence="7">Single-pass type II membrane protein</topology>
    </subcellularLocation>
</comment>
<evidence type="ECO:0000313" key="9">
    <source>
        <dbReference type="EMBL" id="MFC1851157.1"/>
    </source>
</evidence>
<evidence type="ECO:0000313" key="10">
    <source>
        <dbReference type="Proteomes" id="UP001594351"/>
    </source>
</evidence>
<dbReference type="Proteomes" id="UP001594351">
    <property type="component" value="Unassembled WGS sequence"/>
</dbReference>
<dbReference type="PANTHER" id="PTHR30558:SF7">
    <property type="entry name" value="TOL-PAL SYSTEM PROTEIN TOLR"/>
    <property type="match status" value="1"/>
</dbReference>
<accession>A0ABV6YYA7</accession>
<sequence>MSSMTNRLAADTMSSINVTPFIDVCLVLLIIFMIVTPFMVHGFNVQVPPMATKEEMLMYPVLLKQLILTVTAEGNITLNQEEIHKSLLLPRIRDLFEHHNVKKVIYFNAEDKVLYGEAIEIMDILRQAGTITIGIVPETIRVD</sequence>
<evidence type="ECO:0000256" key="7">
    <source>
        <dbReference type="RuleBase" id="RU003879"/>
    </source>
</evidence>
<reference evidence="9 10" key="1">
    <citation type="submission" date="2024-09" db="EMBL/GenBank/DDBJ databases">
        <title>Laminarin stimulates single cell rates of sulfate reduction while oxygen inhibits transcriptomic activity in coastal marine sediment.</title>
        <authorList>
            <person name="Lindsay M."/>
            <person name="Orcutt B."/>
            <person name="Emerson D."/>
            <person name="Stepanauskas R."/>
            <person name="D'Angelo T."/>
        </authorList>
    </citation>
    <scope>NUCLEOTIDE SEQUENCE [LARGE SCALE GENOMIC DNA]</scope>
    <source>
        <strain evidence="9">SAG AM-311-K15</strain>
    </source>
</reference>
<keyword evidence="4 7" id="KW-0812">Transmembrane</keyword>
<evidence type="ECO:0000256" key="6">
    <source>
        <dbReference type="ARBA" id="ARBA00023136"/>
    </source>
</evidence>
<comment type="caution">
    <text evidence="9">The sequence shown here is derived from an EMBL/GenBank/DDBJ whole genome shotgun (WGS) entry which is preliminary data.</text>
</comment>
<evidence type="ECO:0000256" key="1">
    <source>
        <dbReference type="ARBA" id="ARBA00004162"/>
    </source>
</evidence>
<protein>
    <submittedName>
        <fullName evidence="9">ExbD/TolR family protein</fullName>
    </submittedName>
</protein>
<dbReference type="PANTHER" id="PTHR30558">
    <property type="entry name" value="EXBD MEMBRANE COMPONENT OF PMF-DRIVEN MACROMOLECULE IMPORT SYSTEM"/>
    <property type="match status" value="1"/>
</dbReference>
<keyword evidence="10" id="KW-1185">Reference proteome</keyword>
<name>A0ABV6YYA7_UNCC1</name>
<evidence type="ECO:0000256" key="2">
    <source>
        <dbReference type="ARBA" id="ARBA00005811"/>
    </source>
</evidence>
<keyword evidence="7" id="KW-0813">Transport</keyword>
<evidence type="ECO:0000256" key="5">
    <source>
        <dbReference type="ARBA" id="ARBA00022989"/>
    </source>
</evidence>
<proteinExistence type="inferred from homology"/>
<evidence type="ECO:0000256" key="8">
    <source>
        <dbReference type="SAM" id="Phobius"/>
    </source>
</evidence>
<dbReference type="EMBL" id="JBHPBY010000158">
    <property type="protein sequence ID" value="MFC1851157.1"/>
    <property type="molecule type" value="Genomic_DNA"/>
</dbReference>
<keyword evidence="5 8" id="KW-1133">Transmembrane helix</keyword>
<feature type="transmembrane region" description="Helical" evidence="8">
    <location>
        <begin position="21"/>
        <end position="40"/>
    </location>
</feature>
<dbReference type="Gene3D" id="3.30.420.270">
    <property type="match status" value="1"/>
</dbReference>
<keyword evidence="6 8" id="KW-0472">Membrane</keyword>
<evidence type="ECO:0000256" key="4">
    <source>
        <dbReference type="ARBA" id="ARBA00022692"/>
    </source>
</evidence>
<dbReference type="InterPro" id="IPR003400">
    <property type="entry name" value="ExbD"/>
</dbReference>
<evidence type="ECO:0000256" key="3">
    <source>
        <dbReference type="ARBA" id="ARBA00022475"/>
    </source>
</evidence>
<organism evidence="9 10">
    <name type="scientific">candidate division CSSED10-310 bacterium</name>
    <dbReference type="NCBI Taxonomy" id="2855610"/>
    <lineage>
        <taxon>Bacteria</taxon>
        <taxon>Bacteria division CSSED10-310</taxon>
    </lineage>
</organism>
<dbReference type="Pfam" id="PF02472">
    <property type="entry name" value="ExbD"/>
    <property type="match status" value="1"/>
</dbReference>
<keyword evidence="3" id="KW-1003">Cell membrane</keyword>
<keyword evidence="7" id="KW-0653">Protein transport</keyword>